<comment type="caution">
    <text evidence="1">The sequence shown here is derived from an EMBL/GenBank/DDBJ whole genome shotgun (WGS) entry which is preliminary data.</text>
</comment>
<dbReference type="PANTHER" id="PTHR35340:SF9">
    <property type="entry name" value="ASST-DOMAIN-CONTAINING PROTEIN"/>
    <property type="match status" value="1"/>
</dbReference>
<accession>A0A9P5D354</accession>
<dbReference type="RefSeq" id="XP_035323199.1">
    <property type="nucleotide sequence ID" value="XM_035467187.1"/>
</dbReference>
<dbReference type="GeneID" id="55971441"/>
<evidence type="ECO:0000313" key="2">
    <source>
        <dbReference type="Proteomes" id="UP000749293"/>
    </source>
</evidence>
<dbReference type="InterPro" id="IPR053143">
    <property type="entry name" value="Arylsulfate_ST"/>
</dbReference>
<dbReference type="Pfam" id="PF14269">
    <property type="entry name" value="Arylsulfotran_2"/>
    <property type="match status" value="1"/>
</dbReference>
<proteinExistence type="predicted"/>
<keyword evidence="2" id="KW-1185">Reference proteome</keyword>
<name>A0A9P5D354_9HYPO</name>
<dbReference type="OrthoDB" id="5427350at2759"/>
<evidence type="ECO:0000313" key="1">
    <source>
        <dbReference type="EMBL" id="KAF4124547.1"/>
    </source>
</evidence>
<sequence>MTVTMSSSRRSGLAASLFSGLAIADWQFKSRTDLAVPRLNITIPATEEAESGYIFVAPLAGYQDTPTEQHGARQASPYIFRDDGDLIWSGYGYYSIWPTNFQAGRWDGKDILYSRPTWLLAHVSEAVLPINPGQAGSGYNSSDAWDYLHINSVDKDRAGDYLVSARDACAVHKIDGTDGSIIWRLDGKASDFSVPDDTKFCFQHDARFLEQHDDVEVMSLYDNSAHGTEHGSGSEVHTAPTSSGKIIKVNTTSWEAELVRGFYPPENDLLSKSQGSTRVLPNGNGSEGAVTEYTADGTAVFHAYMDSGDLGVGVENCRGFRHNWTGIPNEEPAIVALEAEVLPASGQAERIVVVEDATGTRKHDGSNWDEHAILKPVRIQESPELWMLQRREPDYRAVVNAPR</sequence>
<gene>
    <name evidence="1" type="ORF">GMORB2_5213</name>
</gene>
<reference evidence="1" key="1">
    <citation type="submission" date="2020-03" db="EMBL/GenBank/DDBJ databases">
        <title>Site-based positive gene gene selection in Geosmithia morbida across the United States reveals a broad range of putative effectors and factors for local host and environmental adapation.</title>
        <authorList>
            <person name="Onufrak A."/>
            <person name="Murdoch R.W."/>
            <person name="Gazis R."/>
            <person name="Huff M."/>
            <person name="Staton M."/>
            <person name="Klingeman W."/>
            <person name="Hadziabdic D."/>
        </authorList>
    </citation>
    <scope>NUCLEOTIDE SEQUENCE</scope>
    <source>
        <strain evidence="1">1262</strain>
    </source>
</reference>
<dbReference type="PANTHER" id="PTHR35340">
    <property type="entry name" value="PQQ ENZYME REPEAT PROTEIN-RELATED"/>
    <property type="match status" value="1"/>
</dbReference>
<organism evidence="1 2">
    <name type="scientific">Geosmithia morbida</name>
    <dbReference type="NCBI Taxonomy" id="1094350"/>
    <lineage>
        <taxon>Eukaryota</taxon>
        <taxon>Fungi</taxon>
        <taxon>Dikarya</taxon>
        <taxon>Ascomycota</taxon>
        <taxon>Pezizomycotina</taxon>
        <taxon>Sordariomycetes</taxon>
        <taxon>Hypocreomycetidae</taxon>
        <taxon>Hypocreales</taxon>
        <taxon>Bionectriaceae</taxon>
        <taxon>Geosmithia</taxon>
    </lineage>
</organism>
<dbReference type="EMBL" id="JAANYQ010000004">
    <property type="protein sequence ID" value="KAF4124547.1"/>
    <property type="molecule type" value="Genomic_DNA"/>
</dbReference>
<dbReference type="AlphaFoldDB" id="A0A9P5D354"/>
<protein>
    <submittedName>
        <fullName evidence="1">Arylsulfotransferase (ASST)</fullName>
    </submittedName>
</protein>
<dbReference type="InterPro" id="IPR039535">
    <property type="entry name" value="ASST-like"/>
</dbReference>
<dbReference type="Proteomes" id="UP000749293">
    <property type="component" value="Unassembled WGS sequence"/>
</dbReference>